<dbReference type="Pfam" id="PF04641">
    <property type="entry name" value="Rtf2"/>
    <property type="match status" value="1"/>
</dbReference>
<feature type="compositionally biased region" description="Basic and acidic residues" evidence="4">
    <location>
        <begin position="211"/>
        <end position="221"/>
    </location>
</feature>
<dbReference type="GO" id="GO:0006274">
    <property type="term" value="P:DNA replication termination"/>
    <property type="evidence" value="ECO:0007669"/>
    <property type="project" value="TreeGrafter"/>
</dbReference>
<evidence type="ECO:0000256" key="2">
    <source>
        <dbReference type="ARBA" id="ARBA00015157"/>
    </source>
</evidence>
<feature type="transmembrane region" description="Helical" evidence="5">
    <location>
        <begin position="309"/>
        <end position="328"/>
    </location>
</feature>
<feature type="region of interest" description="Disordered" evidence="4">
    <location>
        <begin position="192"/>
        <end position="236"/>
    </location>
</feature>
<gene>
    <name evidence="6" type="primary">Rtf2</name>
</gene>
<dbReference type="GO" id="GO:0005634">
    <property type="term" value="C:nucleus"/>
    <property type="evidence" value="ECO:0007669"/>
    <property type="project" value="TreeGrafter"/>
</dbReference>
<keyword evidence="5" id="KW-1133">Transmembrane helix</keyword>
<feature type="compositionally biased region" description="Basic residues" evidence="4">
    <location>
        <begin position="194"/>
        <end position="203"/>
    </location>
</feature>
<evidence type="ECO:0000256" key="1">
    <source>
        <dbReference type="ARBA" id="ARBA00009885"/>
    </source>
</evidence>
<dbReference type="InterPro" id="IPR027799">
    <property type="entry name" value="Rtf2_RING-finger"/>
</dbReference>
<evidence type="ECO:0000256" key="5">
    <source>
        <dbReference type="SAM" id="Phobius"/>
    </source>
</evidence>
<name>A0A6F9DS38_9ASCI</name>
<comment type="similarity">
    <text evidence="1">Belongs to the rtf2 family.</text>
</comment>
<evidence type="ECO:0000256" key="4">
    <source>
        <dbReference type="SAM" id="MobiDB-lite"/>
    </source>
</evidence>
<protein>
    <recommendedName>
        <fullName evidence="2">Replication termination factor 2</fullName>
    </recommendedName>
    <alternativeName>
        <fullName evidence="3">Replication termination factor 2 domain-containing protein 1</fullName>
    </alternativeName>
</protein>
<dbReference type="InterPro" id="IPR006735">
    <property type="entry name" value="Rtf2"/>
</dbReference>
<dbReference type="PANTHER" id="PTHR12775:SF0">
    <property type="entry name" value="REPLICATION TERMINATION FACTOR 2"/>
    <property type="match status" value="1"/>
</dbReference>
<dbReference type="CDD" id="cd16653">
    <property type="entry name" value="RING-like_Rtf2"/>
    <property type="match status" value="1"/>
</dbReference>
<reference evidence="6" key="1">
    <citation type="submission" date="2020-04" db="EMBL/GenBank/DDBJ databases">
        <authorList>
            <person name="Neveu A P."/>
        </authorList>
    </citation>
    <scope>NUCLEOTIDE SEQUENCE</scope>
    <source>
        <tissue evidence="6">Whole embryo</tissue>
    </source>
</reference>
<dbReference type="EMBL" id="LR789956">
    <property type="protein sequence ID" value="CAB3265818.1"/>
    <property type="molecule type" value="mRNA"/>
</dbReference>
<evidence type="ECO:0000256" key="3">
    <source>
        <dbReference type="ARBA" id="ARBA00030367"/>
    </source>
</evidence>
<organism evidence="6">
    <name type="scientific">Phallusia mammillata</name>
    <dbReference type="NCBI Taxonomy" id="59560"/>
    <lineage>
        <taxon>Eukaryota</taxon>
        <taxon>Metazoa</taxon>
        <taxon>Chordata</taxon>
        <taxon>Tunicata</taxon>
        <taxon>Ascidiacea</taxon>
        <taxon>Phlebobranchia</taxon>
        <taxon>Ascidiidae</taxon>
        <taxon>Phallusia</taxon>
    </lineage>
</organism>
<dbReference type="AlphaFoldDB" id="A0A6F9DS38"/>
<keyword evidence="5" id="KW-0812">Transmembrane</keyword>
<keyword evidence="5" id="KW-0472">Membrane</keyword>
<dbReference type="PANTHER" id="PTHR12775">
    <property type="entry name" value="PROTEIN C20ORF43 HOMOLOG"/>
    <property type="match status" value="1"/>
</dbReference>
<sequence length="335" mass="37862">MGCDGGTIPKRHELVRTKKKAEEKDKDSELAFKWQYCTLSHQILKDPIVACELGKLYNKDVIIEYLLDKQAQDKPAKVSHIKSLKDVHVLTLCKNPAWSGIAEKGDGYIDTHKSQYICPIAGIEMNGKYRFCYLCKCNCVLSERALKEMRGNLCPSCSKEYSKENDVILLNGSETEVESLRVKMEQRKADAKAAKHKSKKLKHLTAAAQKEVSKSETKKNGTENGPSTSGVGSGKKPKICPPAALCKEQNTNLMRKRFFKLTLSNLCLRLIPLPKGLKIRMVIGLHTIHIIMRVDFILCFLKLLFIHTMWSFSLLGCLCYPVFLMLILDRSKLVQ</sequence>
<evidence type="ECO:0000313" key="6">
    <source>
        <dbReference type="EMBL" id="CAB3265818.1"/>
    </source>
</evidence>
<proteinExistence type="evidence at transcript level"/>
<accession>A0A6F9DS38</accession>